<dbReference type="InterPro" id="IPR011009">
    <property type="entry name" value="Kinase-like_dom_sf"/>
</dbReference>
<dbReference type="AlphaFoldDB" id="A0A2G5SF47"/>
<organism evidence="1 2">
    <name type="scientific">Caenorhabditis nigoni</name>
    <dbReference type="NCBI Taxonomy" id="1611254"/>
    <lineage>
        <taxon>Eukaryota</taxon>
        <taxon>Metazoa</taxon>
        <taxon>Ecdysozoa</taxon>
        <taxon>Nematoda</taxon>
        <taxon>Chromadorea</taxon>
        <taxon>Rhabditida</taxon>
        <taxon>Rhabditina</taxon>
        <taxon>Rhabditomorpha</taxon>
        <taxon>Rhabditoidea</taxon>
        <taxon>Rhabditidae</taxon>
        <taxon>Peloderinae</taxon>
        <taxon>Caenorhabditis</taxon>
    </lineage>
</organism>
<gene>
    <name evidence="1" type="ORF">B9Z55_027541</name>
</gene>
<comment type="caution">
    <text evidence="1">The sequence shown here is derived from an EMBL/GenBank/DDBJ whole genome shotgun (WGS) entry which is preliminary data.</text>
</comment>
<dbReference type="OrthoDB" id="5815349at2759"/>
<dbReference type="SUPFAM" id="SSF56112">
    <property type="entry name" value="Protein kinase-like (PK-like)"/>
    <property type="match status" value="1"/>
</dbReference>
<dbReference type="Proteomes" id="UP000230233">
    <property type="component" value="Unassembled WGS sequence"/>
</dbReference>
<reference evidence="2" key="1">
    <citation type="submission" date="2017-10" db="EMBL/GenBank/DDBJ databases">
        <title>Rapid genome shrinkage in a self-fertile nematode reveals novel sperm competition proteins.</title>
        <authorList>
            <person name="Yin D."/>
            <person name="Schwarz E.M."/>
            <person name="Thomas C.G."/>
            <person name="Felde R.L."/>
            <person name="Korf I.F."/>
            <person name="Cutter A.D."/>
            <person name="Schartner C.M."/>
            <person name="Ralston E.J."/>
            <person name="Meyer B.J."/>
            <person name="Haag E.S."/>
        </authorList>
    </citation>
    <scope>NUCLEOTIDE SEQUENCE [LARGE SCALE GENOMIC DNA]</scope>
    <source>
        <strain evidence="2">JU1422</strain>
    </source>
</reference>
<evidence type="ECO:0008006" key="3">
    <source>
        <dbReference type="Google" id="ProtNLM"/>
    </source>
</evidence>
<evidence type="ECO:0000313" key="1">
    <source>
        <dbReference type="EMBL" id="PIC13670.1"/>
    </source>
</evidence>
<sequence>MSFTVGQYIADRYHLTARLGKGSYGEVYKATDVIDLRAKALKTIKDGDANCAEVRSMNTLSATNGVQRLFDNFNLNAHLVLGEEMNEEFRKFSNFSAGAVHGRYNLEETCQLTES</sequence>
<name>A0A2G5SF47_9PELO</name>
<evidence type="ECO:0000313" key="2">
    <source>
        <dbReference type="Proteomes" id="UP000230233"/>
    </source>
</evidence>
<dbReference type="EMBL" id="PDUG01000011">
    <property type="protein sequence ID" value="PIC13670.1"/>
    <property type="molecule type" value="Genomic_DNA"/>
</dbReference>
<accession>A0A2G5SF47</accession>
<proteinExistence type="predicted"/>
<protein>
    <recommendedName>
        <fullName evidence="3">Protein kinase domain-containing protein</fullName>
    </recommendedName>
</protein>
<keyword evidence="2" id="KW-1185">Reference proteome</keyword>
<dbReference type="Gene3D" id="1.10.510.10">
    <property type="entry name" value="Transferase(Phosphotransferase) domain 1"/>
    <property type="match status" value="1"/>
</dbReference>